<feature type="domain" description="DUF7452" evidence="4">
    <location>
        <begin position="148"/>
        <end position="270"/>
    </location>
</feature>
<dbReference type="RefSeq" id="WP_084017746.1">
    <property type="nucleotide sequence ID" value="NZ_FWXS01000007.1"/>
</dbReference>
<sequence>MKTLLFFTMMLVALGLSAQEKFFKHIATAPTIAWANVSILDHPLLNGSPDAKVFISHYRDGESNNHRSGVFYFDGRWYIYQEDWEPIKVNSAYMVYIADADDAFRHDVALPMISSMLDHSIINGSSDKNPVYTHVNVANNDLCDFNLGFAYDAGFGTWNLTNLSLENIPSPSSYFITAEGADPAIIGYRHVTDSENLIDGGCTVIDHPQLNLNENAGIVFSHHYGSVDNPTGNVMVDKTFAIQYNWARGDWRICTEDFTTIPEGARFNLLFQADAIMNTNETQIENSSTAYPNPIIDKVNFSSKSIIQKISVHDFSGKIISESNPDSDKITMDLSKLRAGIYVAKIQTKEGVQTIKLIKK</sequence>
<dbReference type="InterPro" id="IPR026444">
    <property type="entry name" value="Secre_tail"/>
</dbReference>
<gene>
    <name evidence="5" type="ORF">SAMN06296427_10759</name>
</gene>
<dbReference type="InterPro" id="IPR055875">
    <property type="entry name" value="DUF7452"/>
</dbReference>
<dbReference type="AlphaFoldDB" id="A0A1W2BQS7"/>
<protein>
    <submittedName>
        <fullName evidence="5">Por secretion system C-terminal sorting domain-containing protein</fullName>
    </submittedName>
</protein>
<dbReference type="OrthoDB" id="1182336at2"/>
<reference evidence="5 6" key="1">
    <citation type="submission" date="2017-04" db="EMBL/GenBank/DDBJ databases">
        <authorList>
            <person name="Afonso C.L."/>
            <person name="Miller P.J."/>
            <person name="Scott M.A."/>
            <person name="Spackman E."/>
            <person name="Goraichik I."/>
            <person name="Dimitrov K.M."/>
            <person name="Suarez D.L."/>
            <person name="Swayne D.E."/>
        </authorList>
    </citation>
    <scope>NUCLEOTIDE SEQUENCE [LARGE SCALE GENOMIC DNA]</scope>
    <source>
        <strain evidence="5 6">CGMCC 1.12708</strain>
    </source>
</reference>
<accession>A0A1W2BQS7</accession>
<feature type="domain" description="DUF7452" evidence="4">
    <location>
        <begin position="18"/>
        <end position="97"/>
    </location>
</feature>
<proteinExistence type="predicted"/>
<feature type="chain" id="PRO_5012099689" evidence="2">
    <location>
        <begin position="19"/>
        <end position="360"/>
    </location>
</feature>
<feature type="signal peptide" evidence="2">
    <location>
        <begin position="1"/>
        <end position="18"/>
    </location>
</feature>
<dbReference type="Proteomes" id="UP000192393">
    <property type="component" value="Unassembled WGS sequence"/>
</dbReference>
<dbReference type="STRING" id="1434700.SAMN06296427_10759"/>
<evidence type="ECO:0000313" key="6">
    <source>
        <dbReference type="Proteomes" id="UP000192393"/>
    </source>
</evidence>
<evidence type="ECO:0000256" key="2">
    <source>
        <dbReference type="SAM" id="SignalP"/>
    </source>
</evidence>
<evidence type="ECO:0000259" key="3">
    <source>
        <dbReference type="Pfam" id="PF18962"/>
    </source>
</evidence>
<evidence type="ECO:0000313" key="5">
    <source>
        <dbReference type="EMBL" id="SMC75355.1"/>
    </source>
</evidence>
<keyword evidence="1 2" id="KW-0732">Signal</keyword>
<evidence type="ECO:0000256" key="1">
    <source>
        <dbReference type="ARBA" id="ARBA00022729"/>
    </source>
</evidence>
<organism evidence="5 6">
    <name type="scientific">Moheibacter sediminis</name>
    <dbReference type="NCBI Taxonomy" id="1434700"/>
    <lineage>
        <taxon>Bacteria</taxon>
        <taxon>Pseudomonadati</taxon>
        <taxon>Bacteroidota</taxon>
        <taxon>Flavobacteriia</taxon>
        <taxon>Flavobacteriales</taxon>
        <taxon>Weeksellaceae</taxon>
        <taxon>Moheibacter</taxon>
    </lineage>
</organism>
<feature type="domain" description="Secretion system C-terminal sorting" evidence="3">
    <location>
        <begin position="291"/>
        <end position="358"/>
    </location>
</feature>
<keyword evidence="6" id="KW-1185">Reference proteome</keyword>
<evidence type="ECO:0000259" key="4">
    <source>
        <dbReference type="Pfam" id="PF24249"/>
    </source>
</evidence>
<dbReference type="EMBL" id="FWXS01000007">
    <property type="protein sequence ID" value="SMC75355.1"/>
    <property type="molecule type" value="Genomic_DNA"/>
</dbReference>
<name>A0A1W2BQS7_9FLAO</name>
<dbReference type="Pfam" id="PF24249">
    <property type="entry name" value="DUF7452"/>
    <property type="match status" value="2"/>
</dbReference>
<dbReference type="NCBIfam" id="TIGR04183">
    <property type="entry name" value="Por_Secre_tail"/>
    <property type="match status" value="1"/>
</dbReference>
<dbReference type="Pfam" id="PF18962">
    <property type="entry name" value="Por_Secre_tail"/>
    <property type="match status" value="1"/>
</dbReference>